<evidence type="ECO:0000313" key="2">
    <source>
        <dbReference type="EMBL" id="GHO98582.1"/>
    </source>
</evidence>
<evidence type="ECO:0000256" key="1">
    <source>
        <dbReference type="SAM" id="MobiDB-lite"/>
    </source>
</evidence>
<evidence type="ECO:0000313" key="3">
    <source>
        <dbReference type="Proteomes" id="UP000597444"/>
    </source>
</evidence>
<keyword evidence="3" id="KW-1185">Reference proteome</keyword>
<proteinExistence type="predicted"/>
<dbReference type="Proteomes" id="UP000597444">
    <property type="component" value="Unassembled WGS sequence"/>
</dbReference>
<sequence>MSSEQSKQHMPQGRAREEIGPFFWQKADNSAEERQDESGQPLGTPL</sequence>
<accession>A0A8J3N8T8</accession>
<name>A0A8J3N8T8_9CHLR</name>
<gene>
    <name evidence="2" type="ORF">KSF_086300</name>
</gene>
<dbReference type="EMBL" id="BNJK01000002">
    <property type="protein sequence ID" value="GHO98582.1"/>
    <property type="molecule type" value="Genomic_DNA"/>
</dbReference>
<protein>
    <submittedName>
        <fullName evidence="2">Uncharacterized protein</fullName>
    </submittedName>
</protein>
<comment type="caution">
    <text evidence="2">The sequence shown here is derived from an EMBL/GenBank/DDBJ whole genome shotgun (WGS) entry which is preliminary data.</text>
</comment>
<organism evidence="2 3">
    <name type="scientific">Reticulibacter mediterranei</name>
    <dbReference type="NCBI Taxonomy" id="2778369"/>
    <lineage>
        <taxon>Bacteria</taxon>
        <taxon>Bacillati</taxon>
        <taxon>Chloroflexota</taxon>
        <taxon>Ktedonobacteria</taxon>
        <taxon>Ktedonobacterales</taxon>
        <taxon>Reticulibacteraceae</taxon>
        <taxon>Reticulibacter</taxon>
    </lineage>
</organism>
<reference evidence="2" key="1">
    <citation type="submission" date="2020-10" db="EMBL/GenBank/DDBJ databases">
        <title>Taxonomic study of unclassified bacteria belonging to the class Ktedonobacteria.</title>
        <authorList>
            <person name="Yabe S."/>
            <person name="Wang C.M."/>
            <person name="Zheng Y."/>
            <person name="Sakai Y."/>
            <person name="Cavaletti L."/>
            <person name="Monciardini P."/>
            <person name="Donadio S."/>
        </authorList>
    </citation>
    <scope>NUCLEOTIDE SEQUENCE</scope>
    <source>
        <strain evidence="2">ID150040</strain>
    </source>
</reference>
<dbReference type="AlphaFoldDB" id="A0A8J3N8T8"/>
<dbReference type="RefSeq" id="WP_220209295.1">
    <property type="nucleotide sequence ID" value="NZ_BNJK01000002.1"/>
</dbReference>
<feature type="region of interest" description="Disordered" evidence="1">
    <location>
        <begin position="1"/>
        <end position="46"/>
    </location>
</feature>